<evidence type="ECO:0000259" key="5">
    <source>
        <dbReference type="Pfam" id="PF01951"/>
    </source>
</evidence>
<dbReference type="GO" id="GO:0046872">
    <property type="term" value="F:metal ion binding"/>
    <property type="evidence" value="ECO:0007669"/>
    <property type="project" value="UniProtKB-KW"/>
</dbReference>
<evidence type="ECO:0000256" key="3">
    <source>
        <dbReference type="ARBA" id="ARBA00022723"/>
    </source>
</evidence>
<dbReference type="SUPFAM" id="SSF69819">
    <property type="entry name" value="MTH1598-like"/>
    <property type="match status" value="1"/>
</dbReference>
<organism evidence="6 7">
    <name type="scientific">Parthenolecanium corni</name>
    <dbReference type="NCBI Taxonomy" id="536013"/>
    <lineage>
        <taxon>Eukaryota</taxon>
        <taxon>Metazoa</taxon>
        <taxon>Ecdysozoa</taxon>
        <taxon>Arthropoda</taxon>
        <taxon>Hexapoda</taxon>
        <taxon>Insecta</taxon>
        <taxon>Pterygota</taxon>
        <taxon>Neoptera</taxon>
        <taxon>Paraneoptera</taxon>
        <taxon>Hemiptera</taxon>
        <taxon>Sternorrhyncha</taxon>
        <taxon>Coccoidea</taxon>
        <taxon>Coccidae</taxon>
        <taxon>Parthenolecanium</taxon>
    </lineage>
</organism>
<dbReference type="EMBL" id="JBBCAQ010000007">
    <property type="protein sequence ID" value="KAK7602836.1"/>
    <property type="molecule type" value="Genomic_DNA"/>
</dbReference>
<dbReference type="Gene3D" id="3.55.10.10">
    <property type="entry name" value="Archease domain"/>
    <property type="match status" value="1"/>
</dbReference>
<evidence type="ECO:0000256" key="2">
    <source>
        <dbReference type="ARBA" id="ARBA00022694"/>
    </source>
</evidence>
<dbReference type="AlphaFoldDB" id="A0AAN9TTX8"/>
<dbReference type="FunFam" id="3.55.10.10:FF:000001">
    <property type="entry name" value="protein archease isoform X1"/>
    <property type="match status" value="1"/>
</dbReference>
<dbReference type="Pfam" id="PF01951">
    <property type="entry name" value="Archease"/>
    <property type="match status" value="1"/>
</dbReference>
<sequence length="153" mass="17953">MSEIKEEDWFIPPVKYEYLDHTADVQLHAWGDTLKEAFEQCANAMFGYITTIDYVEMKDTLDIEAEGHDMDSLLYNFLDELLFNFCAEPYFIARKVEIKEFDRENFKIKARGFGETFEIGKHPQGADIKAITYSNMQIHENEEKCELFVIVDI</sequence>
<gene>
    <name evidence="6" type="ORF">V9T40_006810</name>
</gene>
<dbReference type="InterPro" id="IPR023572">
    <property type="entry name" value="Archease_dom"/>
</dbReference>
<keyword evidence="2" id="KW-0819">tRNA processing</keyword>
<comment type="caution">
    <text evidence="6">The sequence shown here is derived from an EMBL/GenBank/DDBJ whole genome shotgun (WGS) entry which is preliminary data.</text>
</comment>
<keyword evidence="7" id="KW-1185">Reference proteome</keyword>
<keyword evidence="4" id="KW-0106">Calcium</keyword>
<dbReference type="PANTHER" id="PTHR12682">
    <property type="entry name" value="ARCHEASE"/>
    <property type="match status" value="1"/>
</dbReference>
<dbReference type="InterPro" id="IPR002804">
    <property type="entry name" value="Archease"/>
</dbReference>
<dbReference type="PANTHER" id="PTHR12682:SF11">
    <property type="entry name" value="PROTEIN ARCHEASE"/>
    <property type="match status" value="1"/>
</dbReference>
<dbReference type="Proteomes" id="UP001367676">
    <property type="component" value="Unassembled WGS sequence"/>
</dbReference>
<reference evidence="6 7" key="1">
    <citation type="submission" date="2024-03" db="EMBL/GenBank/DDBJ databases">
        <title>Adaptation during the transition from Ophiocordyceps entomopathogen to insect associate is accompanied by gene loss and intensified selection.</title>
        <authorList>
            <person name="Ward C.M."/>
            <person name="Onetto C.A."/>
            <person name="Borneman A.R."/>
        </authorList>
    </citation>
    <scope>NUCLEOTIDE SEQUENCE [LARGE SCALE GENOMIC DNA]</scope>
    <source>
        <strain evidence="6">AWRI1</strain>
        <tissue evidence="6">Single Adult Female</tissue>
    </source>
</reference>
<accession>A0AAN9TTX8</accession>
<proteinExistence type="inferred from homology"/>
<name>A0AAN9TTX8_9HEMI</name>
<dbReference type="GO" id="GO:0006388">
    <property type="term" value="P:tRNA splicing, via endonucleolytic cleavage and ligation"/>
    <property type="evidence" value="ECO:0007669"/>
    <property type="project" value="TreeGrafter"/>
</dbReference>
<feature type="domain" description="Archease" evidence="5">
    <location>
        <begin position="16"/>
        <end position="153"/>
    </location>
</feature>
<keyword evidence="3" id="KW-0479">Metal-binding</keyword>
<evidence type="ECO:0000256" key="1">
    <source>
        <dbReference type="ARBA" id="ARBA00007963"/>
    </source>
</evidence>
<comment type="similarity">
    <text evidence="1">Belongs to the archease family.</text>
</comment>
<protein>
    <recommendedName>
        <fullName evidence="5">Archease domain-containing protein</fullName>
    </recommendedName>
</protein>
<dbReference type="GO" id="GO:0072669">
    <property type="term" value="C:tRNA-splicing ligase complex"/>
    <property type="evidence" value="ECO:0007669"/>
    <property type="project" value="TreeGrafter"/>
</dbReference>
<evidence type="ECO:0000313" key="6">
    <source>
        <dbReference type="EMBL" id="KAK7602836.1"/>
    </source>
</evidence>
<evidence type="ECO:0000256" key="4">
    <source>
        <dbReference type="ARBA" id="ARBA00022837"/>
    </source>
</evidence>
<dbReference type="InterPro" id="IPR036820">
    <property type="entry name" value="Archease_dom_sf"/>
</dbReference>
<evidence type="ECO:0000313" key="7">
    <source>
        <dbReference type="Proteomes" id="UP001367676"/>
    </source>
</evidence>